<dbReference type="AlphaFoldDB" id="Q6SFE2"/>
<evidence type="ECO:0008006" key="3">
    <source>
        <dbReference type="Google" id="ProtNLM"/>
    </source>
</evidence>
<gene>
    <name evidence="2" type="ORF">MBMO_EBAC000-69B03.25</name>
</gene>
<dbReference type="EMBL" id="AY458648">
    <property type="protein sequence ID" value="AAR38276.1"/>
    <property type="molecule type" value="Genomic_DNA"/>
</dbReference>
<feature type="transmembrane region" description="Helical" evidence="1">
    <location>
        <begin position="50"/>
        <end position="76"/>
    </location>
</feature>
<feature type="transmembrane region" description="Helical" evidence="1">
    <location>
        <begin position="131"/>
        <end position="151"/>
    </location>
</feature>
<evidence type="ECO:0000256" key="1">
    <source>
        <dbReference type="SAM" id="Phobius"/>
    </source>
</evidence>
<keyword evidence="1" id="KW-1133">Transmembrane helix</keyword>
<sequence>MRKALKFLHTLGGVGLLGTFMTLVIVLALLPDPLQDIHGYAALTELVDRLARWVLLPSLAITLVSGLLSIGAVTAFHSAGWAWLKLATGVVMFEGTLLAVQGPIQREANLTRQFLNGDLEASVMATSFDTISYSIIVLGSVALANVVLGIWRPRLGRRKVVSAQVAEE</sequence>
<protein>
    <recommendedName>
        <fullName evidence="3">DUF4149 domain-containing protein</fullName>
    </recommendedName>
</protein>
<evidence type="ECO:0000313" key="2">
    <source>
        <dbReference type="EMBL" id="AAR38276.1"/>
    </source>
</evidence>
<name>Q6SFE2_9BACT</name>
<keyword evidence="1" id="KW-0472">Membrane</keyword>
<feature type="transmembrane region" description="Helical" evidence="1">
    <location>
        <begin position="7"/>
        <end position="30"/>
    </location>
</feature>
<reference evidence="2" key="1">
    <citation type="submission" date="2003-11" db="EMBL/GenBank/DDBJ databases">
        <authorList>
            <person name="Heidelberg J.F."/>
            <person name="Eisen J.A."/>
            <person name="Nelson W.C."/>
            <person name="DeLong E.F."/>
        </authorList>
    </citation>
    <scope>NUCLEOTIDE SEQUENCE</scope>
</reference>
<proteinExistence type="predicted"/>
<keyword evidence="1" id="KW-0812">Transmembrane</keyword>
<reference evidence="2" key="2">
    <citation type="submission" date="2003-12" db="EMBL/GenBank/DDBJ databases">
        <title>Monterey Bay Coastal Ocean Microbial Observatory environmental clone sequencing.</title>
        <authorList>
            <person name="DeLong E.F."/>
        </authorList>
    </citation>
    <scope>NUCLEOTIDE SEQUENCE</scope>
</reference>
<accession>Q6SFE2</accession>
<organism evidence="2">
    <name type="scientific">uncultured marine bacterium 581</name>
    <dbReference type="NCBI Taxonomy" id="257401"/>
    <lineage>
        <taxon>Bacteria</taxon>
        <taxon>environmental samples</taxon>
    </lineage>
</organism>
<feature type="transmembrane region" description="Helical" evidence="1">
    <location>
        <begin position="83"/>
        <end position="104"/>
    </location>
</feature>